<dbReference type="OrthoDB" id="10519029at2759"/>
<proteinExistence type="predicted"/>
<name>A0A212DEG6_CEREH</name>
<keyword evidence="1" id="KW-0732">Signal</keyword>
<dbReference type="EMBL" id="MKHE01000003">
    <property type="protein sequence ID" value="OWK16626.1"/>
    <property type="molecule type" value="Genomic_DNA"/>
</dbReference>
<feature type="non-terminal residue" evidence="2">
    <location>
        <position position="1"/>
    </location>
</feature>
<feature type="signal peptide" evidence="1">
    <location>
        <begin position="1"/>
        <end position="22"/>
    </location>
</feature>
<evidence type="ECO:0000313" key="3">
    <source>
        <dbReference type="Proteomes" id="UP000242450"/>
    </source>
</evidence>
<evidence type="ECO:0000256" key="1">
    <source>
        <dbReference type="SAM" id="SignalP"/>
    </source>
</evidence>
<gene>
    <name evidence="2" type="ORF">Celaphus_00011312</name>
</gene>
<reference evidence="2 3" key="1">
    <citation type="journal article" date="2018" name="Mol. Genet. Genomics">
        <title>The red deer Cervus elaphus genome CerEla1.0: sequencing, annotating, genes, and chromosomes.</title>
        <authorList>
            <person name="Bana N.A."/>
            <person name="Nyiri A."/>
            <person name="Nagy J."/>
            <person name="Frank K."/>
            <person name="Nagy T."/>
            <person name="Steger V."/>
            <person name="Schiller M."/>
            <person name="Lakatos P."/>
            <person name="Sugar L."/>
            <person name="Horn P."/>
            <person name="Barta E."/>
            <person name="Orosz L."/>
        </authorList>
    </citation>
    <scope>NUCLEOTIDE SEQUENCE [LARGE SCALE GENOMIC DNA]</scope>
    <source>
        <strain evidence="2">Hungarian</strain>
    </source>
</reference>
<feature type="non-terminal residue" evidence="2">
    <location>
        <position position="180"/>
    </location>
</feature>
<organism evidence="2 3">
    <name type="scientific">Cervus elaphus hippelaphus</name>
    <name type="common">European red deer</name>
    <dbReference type="NCBI Taxonomy" id="46360"/>
    <lineage>
        <taxon>Eukaryota</taxon>
        <taxon>Metazoa</taxon>
        <taxon>Chordata</taxon>
        <taxon>Craniata</taxon>
        <taxon>Vertebrata</taxon>
        <taxon>Euteleostomi</taxon>
        <taxon>Mammalia</taxon>
        <taxon>Eutheria</taxon>
        <taxon>Laurasiatheria</taxon>
        <taxon>Artiodactyla</taxon>
        <taxon>Ruminantia</taxon>
        <taxon>Pecora</taxon>
        <taxon>Cervidae</taxon>
        <taxon>Cervinae</taxon>
        <taxon>Cervus</taxon>
    </lineage>
</organism>
<dbReference type="Proteomes" id="UP000242450">
    <property type="component" value="Chromosome 3"/>
</dbReference>
<keyword evidence="3" id="KW-1185">Reference proteome</keyword>
<sequence>WTLKFVFHWSLLFLLAAKIVEKECNVSSTQEVIRISQCKCIVSDRKQRKKVILGKKIRTMKWNILLIKLFFCLPKTIILHISERKEILSFDKLEALLKACNFLVVFSKAKPPVLVLCLFNPEISSKRLAEYFLLNVARNRFGLLPGTEPRPSKTATTMFLSCQQYKRIVVLMKVKVKPWK</sequence>
<comment type="caution">
    <text evidence="2">The sequence shown here is derived from an EMBL/GenBank/DDBJ whole genome shotgun (WGS) entry which is preliminary data.</text>
</comment>
<evidence type="ECO:0000313" key="2">
    <source>
        <dbReference type="EMBL" id="OWK16626.1"/>
    </source>
</evidence>
<feature type="chain" id="PRO_5012329481" description="Secreted protein" evidence="1">
    <location>
        <begin position="23"/>
        <end position="180"/>
    </location>
</feature>
<accession>A0A212DEG6</accession>
<dbReference type="AlphaFoldDB" id="A0A212DEG6"/>
<evidence type="ECO:0008006" key="4">
    <source>
        <dbReference type="Google" id="ProtNLM"/>
    </source>
</evidence>
<protein>
    <recommendedName>
        <fullName evidence="4">Secreted protein</fullName>
    </recommendedName>
</protein>